<reference evidence="1" key="1">
    <citation type="submission" date="2023-01" db="EMBL/GenBank/DDBJ databases">
        <title>Whole genome sequence of Paucibacter sp. S2-9 isolated from pond sediment.</title>
        <authorList>
            <person name="Jung J.Y."/>
        </authorList>
    </citation>
    <scope>NUCLEOTIDE SEQUENCE</scope>
    <source>
        <strain evidence="1">S2-9</strain>
    </source>
</reference>
<dbReference type="InterPro" id="IPR024079">
    <property type="entry name" value="MetalloPept_cat_dom_sf"/>
</dbReference>
<keyword evidence="2" id="KW-1185">Reference proteome</keyword>
<dbReference type="EMBL" id="CP116346">
    <property type="protein sequence ID" value="WIT09747.1"/>
    <property type="molecule type" value="Genomic_DNA"/>
</dbReference>
<evidence type="ECO:0000313" key="1">
    <source>
        <dbReference type="EMBL" id="WIT09747.1"/>
    </source>
</evidence>
<dbReference type="CDD" id="cd20169">
    <property type="entry name" value="Peptidase_M90_mtfA"/>
    <property type="match status" value="1"/>
</dbReference>
<proteinExistence type="predicted"/>
<dbReference type="KEGG" id="pais:PFX98_12410"/>
<dbReference type="GO" id="GO:0008237">
    <property type="term" value="F:metallopeptidase activity"/>
    <property type="evidence" value="ECO:0007669"/>
    <property type="project" value="InterPro"/>
</dbReference>
<dbReference type="SUPFAM" id="SSF55486">
    <property type="entry name" value="Metalloproteases ('zincins'), catalytic domain"/>
    <property type="match status" value="1"/>
</dbReference>
<dbReference type="InterPro" id="IPR010384">
    <property type="entry name" value="MtfA_fam"/>
</dbReference>
<sequence length="273" mass="30294">MALFLVFMLAMLLIAGIVLAPRWQARRRARLARQSFPAAWRRILRRRVPYVQRLPADLQLRLKGLMQVFLAEKQFIGCAGFVISDEVRVTIAAQACLPLLGAERGFYPRLSQILVYPGAFAVQRVHTGAAGVQMEQRQVLSGESWSQGQVVLSWQDVVAGAAEPGDGQNVVIHEFAHQLDQEKGHANGAPLLASKAAYARWSAVMQGEFDALRARAEAGVPSLMSDYGATDPAEFFAVASEVFFERPAELAGWHPALYAELSRYYRLNPLSWQ</sequence>
<organism evidence="1 2">
    <name type="scientific">Paucibacter sediminis</name>
    <dbReference type="NCBI Taxonomy" id="3019553"/>
    <lineage>
        <taxon>Bacteria</taxon>
        <taxon>Pseudomonadati</taxon>
        <taxon>Pseudomonadota</taxon>
        <taxon>Betaproteobacteria</taxon>
        <taxon>Burkholderiales</taxon>
        <taxon>Sphaerotilaceae</taxon>
        <taxon>Roseateles</taxon>
    </lineage>
</organism>
<dbReference type="Pfam" id="PF06167">
    <property type="entry name" value="Peptidase_M90"/>
    <property type="match status" value="1"/>
</dbReference>
<protein>
    <submittedName>
        <fullName evidence="1">Zinc-dependent peptidase</fullName>
    </submittedName>
</protein>
<dbReference type="GO" id="GO:0004177">
    <property type="term" value="F:aminopeptidase activity"/>
    <property type="evidence" value="ECO:0007669"/>
    <property type="project" value="TreeGrafter"/>
</dbReference>
<dbReference type="Proteomes" id="UP001177769">
    <property type="component" value="Chromosome"/>
</dbReference>
<dbReference type="InterPro" id="IPR042252">
    <property type="entry name" value="MtfA_N"/>
</dbReference>
<evidence type="ECO:0000313" key="2">
    <source>
        <dbReference type="Proteomes" id="UP001177769"/>
    </source>
</evidence>
<dbReference type="GO" id="GO:0005829">
    <property type="term" value="C:cytosol"/>
    <property type="evidence" value="ECO:0007669"/>
    <property type="project" value="TreeGrafter"/>
</dbReference>
<dbReference type="PANTHER" id="PTHR30164">
    <property type="entry name" value="MTFA PEPTIDASE"/>
    <property type="match status" value="1"/>
</dbReference>
<dbReference type="Gene3D" id="3.40.390.10">
    <property type="entry name" value="Collagenase (Catalytic Domain)"/>
    <property type="match status" value="1"/>
</dbReference>
<dbReference type="AlphaFoldDB" id="A0AA95N7D5"/>
<dbReference type="Gene3D" id="1.10.472.150">
    <property type="entry name" value="Glucose-regulated metallo-peptidase M90, N-terminal domain"/>
    <property type="match status" value="1"/>
</dbReference>
<name>A0AA95N7D5_9BURK</name>
<dbReference type="RefSeq" id="WP_285230817.1">
    <property type="nucleotide sequence ID" value="NZ_CP116346.1"/>
</dbReference>
<gene>
    <name evidence="1" type="ORF">PFX98_12410</name>
</gene>
<accession>A0AA95N7D5</accession>
<dbReference type="PANTHER" id="PTHR30164:SF2">
    <property type="entry name" value="PROTEIN MTFA"/>
    <property type="match status" value="1"/>
</dbReference>